<evidence type="ECO:0000256" key="1">
    <source>
        <dbReference type="SAM" id="MobiDB-lite"/>
    </source>
</evidence>
<protein>
    <submittedName>
        <fullName evidence="3">Uncharacterized protein</fullName>
    </submittedName>
</protein>
<feature type="transmembrane region" description="Helical" evidence="2">
    <location>
        <begin position="143"/>
        <end position="164"/>
    </location>
</feature>
<feature type="transmembrane region" description="Helical" evidence="2">
    <location>
        <begin position="71"/>
        <end position="92"/>
    </location>
</feature>
<evidence type="ECO:0000256" key="2">
    <source>
        <dbReference type="SAM" id="Phobius"/>
    </source>
</evidence>
<feature type="transmembrane region" description="Helical" evidence="2">
    <location>
        <begin position="272"/>
        <end position="291"/>
    </location>
</feature>
<gene>
    <name evidence="3" type="ORF">E3T50_08630</name>
</gene>
<feature type="transmembrane region" description="Helical" evidence="2">
    <location>
        <begin position="202"/>
        <end position="219"/>
    </location>
</feature>
<feature type="transmembrane region" description="Helical" evidence="2">
    <location>
        <begin position="231"/>
        <end position="252"/>
    </location>
</feature>
<feature type="transmembrane region" description="Helical" evidence="2">
    <location>
        <begin position="176"/>
        <end position="196"/>
    </location>
</feature>
<feature type="compositionally biased region" description="Basic and acidic residues" evidence="1">
    <location>
        <begin position="344"/>
        <end position="354"/>
    </location>
</feature>
<keyword evidence="2" id="KW-0812">Transmembrane</keyword>
<keyword evidence="4" id="KW-1185">Reference proteome</keyword>
<organism evidence="3 4">
    <name type="scientific">Cryobacterium gelidum</name>
    <dbReference type="NCBI Taxonomy" id="1259164"/>
    <lineage>
        <taxon>Bacteria</taxon>
        <taxon>Bacillati</taxon>
        <taxon>Actinomycetota</taxon>
        <taxon>Actinomycetes</taxon>
        <taxon>Micrococcales</taxon>
        <taxon>Microbacteriaceae</taxon>
        <taxon>Cryobacterium</taxon>
    </lineage>
</organism>
<name>A0A4R9AV93_9MICO</name>
<evidence type="ECO:0000313" key="4">
    <source>
        <dbReference type="Proteomes" id="UP000297983"/>
    </source>
</evidence>
<evidence type="ECO:0000313" key="3">
    <source>
        <dbReference type="EMBL" id="TFD70650.1"/>
    </source>
</evidence>
<feature type="transmembrane region" description="Helical" evidence="2">
    <location>
        <begin position="112"/>
        <end position="137"/>
    </location>
</feature>
<dbReference type="EMBL" id="SOHL01000015">
    <property type="protein sequence ID" value="TFD70650.1"/>
    <property type="molecule type" value="Genomic_DNA"/>
</dbReference>
<proteinExistence type="predicted"/>
<dbReference type="RefSeq" id="WP_134551476.1">
    <property type="nucleotide sequence ID" value="NZ_SOHL01000015.1"/>
</dbReference>
<dbReference type="AlphaFoldDB" id="A0A4R9AV93"/>
<feature type="compositionally biased region" description="Low complexity" evidence="1">
    <location>
        <begin position="332"/>
        <end position="343"/>
    </location>
</feature>
<sequence length="484" mass="49009">MATKPGDDPGFFGDLVGGIGNAINGAAGVVSYWSDPWGNTFKMLRDTAEGMSRDIMPALTSATLPDLTADWFISAYKISFATAIFVAVLLLIPQAVRTARGAQAGRDLVESVGLYFGTFLVGAMFGPMFGIMLINFFHSLTDVFVAAGLTGTATTVTVQFSSMIEQADPVGITGGIVMGVILMICMILALFLVLLMLLVQLVTLYFTGVLLPLGLVWIIDKNKRSFGLKIAALWIGILAAHPLLFLLLGLAFSMTANQISAFGNNFGLQSMVSLMVAIIGLLMAALSPLLLMKFAPIIPMAFGGTTGPSVDVGKHIGAQNMTEATERYGQPSTAERATSTTTKESTDSTTERVSESSTAPGSLSEVIGNRAAAPAGTGAAGDGVTLGASRAATATAGAAGASAAAGAGAGAAAAETGLAAAGTAESATGAGAVVGVPTLIAAAGIAAAHKSIEAVGKGMDMVQTAGEQATESMDDTPTLGGDHP</sequence>
<reference evidence="3 4" key="1">
    <citation type="submission" date="2019-03" db="EMBL/GenBank/DDBJ databases">
        <title>Genomics of glacier-inhabiting Cryobacterium strains.</title>
        <authorList>
            <person name="Liu Q."/>
            <person name="Xin Y.-H."/>
        </authorList>
    </citation>
    <scope>NUCLEOTIDE SEQUENCE [LARGE SCALE GENOMIC DNA]</scope>
    <source>
        <strain evidence="3 4">Hz16</strain>
    </source>
</reference>
<accession>A0A4R9AV93</accession>
<comment type="caution">
    <text evidence="3">The sequence shown here is derived from an EMBL/GenBank/DDBJ whole genome shotgun (WGS) entry which is preliminary data.</text>
</comment>
<keyword evidence="2" id="KW-1133">Transmembrane helix</keyword>
<dbReference type="Proteomes" id="UP000297983">
    <property type="component" value="Unassembled WGS sequence"/>
</dbReference>
<feature type="region of interest" description="Disordered" evidence="1">
    <location>
        <begin position="323"/>
        <end position="366"/>
    </location>
</feature>
<keyword evidence="2" id="KW-0472">Membrane</keyword>